<evidence type="ECO:0000313" key="2">
    <source>
        <dbReference type="Proteomes" id="UP000805193"/>
    </source>
</evidence>
<name>A0AC60PQE0_IXOPE</name>
<dbReference type="EMBL" id="JABSTQ010010123">
    <property type="protein sequence ID" value="KAG0423250.1"/>
    <property type="molecule type" value="Genomic_DNA"/>
</dbReference>
<gene>
    <name evidence="1" type="ORF">HPB47_000956</name>
</gene>
<keyword evidence="2" id="KW-1185">Reference proteome</keyword>
<organism evidence="1 2">
    <name type="scientific">Ixodes persulcatus</name>
    <name type="common">Taiga tick</name>
    <dbReference type="NCBI Taxonomy" id="34615"/>
    <lineage>
        <taxon>Eukaryota</taxon>
        <taxon>Metazoa</taxon>
        <taxon>Ecdysozoa</taxon>
        <taxon>Arthropoda</taxon>
        <taxon>Chelicerata</taxon>
        <taxon>Arachnida</taxon>
        <taxon>Acari</taxon>
        <taxon>Parasitiformes</taxon>
        <taxon>Ixodida</taxon>
        <taxon>Ixodoidea</taxon>
        <taxon>Ixodidae</taxon>
        <taxon>Ixodinae</taxon>
        <taxon>Ixodes</taxon>
    </lineage>
</organism>
<sequence>MFCPFAESLAQPVAVFALKNANRGTVLCQLRLQAIVLLEDAGAMIDDIHADPEDKRKKGQMVTLYISMFKEDEALPGELKACPKISQRHIYPSNINKMRVKFATQGFSGPMAVGIKHYQKRGATNLYDCEGTVEFAARLNDLFDALNQRHPTERKRQGGSDNGVLQEGLKWLNEWEQELSDGSVTDDMFLTKTTAEGLRFGNCEVKEDAPILDFSSFKTIFKNEKDSSERQLAEIRATLDGIINTESWDCEEIYYVSGFLSRRLRSMFSCPVCRGCLTVTSSCAPEAALTNAKTRGGLTHPNYKLFILLKAAEGCFSKYADDPEVFWDTLEHVVDKNIQFPCPEHNTDAVARIRRYHIMMRMRQYCKGKARNTQKESGKKKKEARLCKELTETVH</sequence>
<protein>
    <submittedName>
        <fullName evidence="1">Uncharacterized protein</fullName>
    </submittedName>
</protein>
<reference evidence="1 2" key="1">
    <citation type="journal article" date="2020" name="Cell">
        <title>Large-Scale Comparative Analyses of Tick Genomes Elucidate Their Genetic Diversity and Vector Capacities.</title>
        <authorList>
            <consortium name="Tick Genome and Microbiome Consortium (TIGMIC)"/>
            <person name="Jia N."/>
            <person name="Wang J."/>
            <person name="Shi W."/>
            <person name="Du L."/>
            <person name="Sun Y."/>
            <person name="Zhan W."/>
            <person name="Jiang J.F."/>
            <person name="Wang Q."/>
            <person name="Zhang B."/>
            <person name="Ji P."/>
            <person name="Bell-Sakyi L."/>
            <person name="Cui X.M."/>
            <person name="Yuan T.T."/>
            <person name="Jiang B.G."/>
            <person name="Yang W.F."/>
            <person name="Lam T.T."/>
            <person name="Chang Q.C."/>
            <person name="Ding S.J."/>
            <person name="Wang X.J."/>
            <person name="Zhu J.G."/>
            <person name="Ruan X.D."/>
            <person name="Zhao L."/>
            <person name="Wei J.T."/>
            <person name="Ye R.Z."/>
            <person name="Que T.C."/>
            <person name="Du C.H."/>
            <person name="Zhou Y.H."/>
            <person name="Cheng J.X."/>
            <person name="Dai P.F."/>
            <person name="Guo W.B."/>
            <person name="Han X.H."/>
            <person name="Huang E.J."/>
            <person name="Li L.F."/>
            <person name="Wei W."/>
            <person name="Gao Y.C."/>
            <person name="Liu J.Z."/>
            <person name="Shao H.Z."/>
            <person name="Wang X."/>
            <person name="Wang C.C."/>
            <person name="Yang T.C."/>
            <person name="Huo Q.B."/>
            <person name="Li W."/>
            <person name="Chen H.Y."/>
            <person name="Chen S.E."/>
            <person name="Zhou L.G."/>
            <person name="Ni X.B."/>
            <person name="Tian J.H."/>
            <person name="Sheng Y."/>
            <person name="Liu T."/>
            <person name="Pan Y.S."/>
            <person name="Xia L.Y."/>
            <person name="Li J."/>
            <person name="Zhao F."/>
            <person name="Cao W.C."/>
        </authorList>
    </citation>
    <scope>NUCLEOTIDE SEQUENCE [LARGE SCALE GENOMIC DNA]</scope>
    <source>
        <strain evidence="1">Iper-2018</strain>
    </source>
</reference>
<comment type="caution">
    <text evidence="1">The sequence shown here is derived from an EMBL/GenBank/DDBJ whole genome shotgun (WGS) entry which is preliminary data.</text>
</comment>
<dbReference type="Proteomes" id="UP000805193">
    <property type="component" value="Unassembled WGS sequence"/>
</dbReference>
<proteinExistence type="predicted"/>
<accession>A0AC60PQE0</accession>
<evidence type="ECO:0000313" key="1">
    <source>
        <dbReference type="EMBL" id="KAG0423250.1"/>
    </source>
</evidence>